<reference evidence="2" key="1">
    <citation type="submission" date="2020-05" db="EMBL/GenBank/DDBJ databases">
        <title>Mycena genomes resolve the evolution of fungal bioluminescence.</title>
        <authorList>
            <person name="Tsai I.J."/>
        </authorList>
    </citation>
    <scope>NUCLEOTIDE SEQUENCE</scope>
    <source>
        <strain evidence="2">160909Yilan</strain>
    </source>
</reference>
<accession>A0A8H7DIR9</accession>
<comment type="caution">
    <text evidence="2">The sequence shown here is derived from an EMBL/GenBank/DDBJ whole genome shotgun (WGS) entry which is preliminary data.</text>
</comment>
<dbReference type="Proteomes" id="UP000623467">
    <property type="component" value="Unassembled WGS sequence"/>
</dbReference>
<evidence type="ECO:0000259" key="1">
    <source>
        <dbReference type="PROSITE" id="PS50097"/>
    </source>
</evidence>
<gene>
    <name evidence="2" type="ORF">MSAN_00107600</name>
</gene>
<organism evidence="2 3">
    <name type="scientific">Mycena sanguinolenta</name>
    <dbReference type="NCBI Taxonomy" id="230812"/>
    <lineage>
        <taxon>Eukaryota</taxon>
        <taxon>Fungi</taxon>
        <taxon>Dikarya</taxon>
        <taxon>Basidiomycota</taxon>
        <taxon>Agaricomycotina</taxon>
        <taxon>Agaricomycetes</taxon>
        <taxon>Agaricomycetidae</taxon>
        <taxon>Agaricales</taxon>
        <taxon>Marasmiineae</taxon>
        <taxon>Mycenaceae</taxon>
        <taxon>Mycena</taxon>
    </lineage>
</organism>
<dbReference type="CDD" id="cd18186">
    <property type="entry name" value="BTB_POZ_ZBTB_KLHL-like"/>
    <property type="match status" value="1"/>
</dbReference>
<dbReference type="PROSITE" id="PS50097">
    <property type="entry name" value="BTB"/>
    <property type="match status" value="1"/>
</dbReference>
<dbReference type="Pfam" id="PF00651">
    <property type="entry name" value="BTB"/>
    <property type="match status" value="1"/>
</dbReference>
<dbReference type="SUPFAM" id="SSF54695">
    <property type="entry name" value="POZ domain"/>
    <property type="match status" value="1"/>
</dbReference>
<dbReference type="InterPro" id="IPR000210">
    <property type="entry name" value="BTB/POZ_dom"/>
</dbReference>
<dbReference type="InterPro" id="IPR011333">
    <property type="entry name" value="SKP1/BTB/POZ_sf"/>
</dbReference>
<name>A0A8H7DIR9_9AGAR</name>
<keyword evidence="3" id="KW-1185">Reference proteome</keyword>
<evidence type="ECO:0000313" key="3">
    <source>
        <dbReference type="Proteomes" id="UP000623467"/>
    </source>
</evidence>
<sequence length="339" mass="38905">MDVDTQVKRIPEHWFDDGNIVLQAGNSQFRVYRGILAARSTVFQDMLSLPQPPDSELVDGCPTVRLPDSERDVTVFLRAVFDSSFFMPFPTRTTFNIVKGYLRLGNKYGVDYLFRRALIHMSAAYTTTLSSWDQDLVHIFEDESNGLELATVTWERPDEATYRIFFIQLIREVNALWLLPDAFYCLSPYFEELRSEIIHGGTYEDEPTSLSIEDQTAFLKGHEVQAQSTTTDILRFLSHPPLIQGCVSSVACNRARLLAIDRCRGAIRDNPGRPLTIWDDKSWKRLDVCSTCLASMKKMHQADRQAFWDKLPEIYGLPPWNELEKMKVDAIGTPSEWFS</sequence>
<feature type="domain" description="BTB" evidence="1">
    <location>
        <begin position="18"/>
        <end position="89"/>
    </location>
</feature>
<dbReference type="OrthoDB" id="3893071at2759"/>
<dbReference type="EMBL" id="JACAZH010000001">
    <property type="protein sequence ID" value="KAF7376899.1"/>
    <property type="molecule type" value="Genomic_DNA"/>
</dbReference>
<protein>
    <recommendedName>
        <fullName evidence="1">BTB domain-containing protein</fullName>
    </recommendedName>
</protein>
<dbReference type="AlphaFoldDB" id="A0A8H7DIR9"/>
<evidence type="ECO:0000313" key="2">
    <source>
        <dbReference type="EMBL" id="KAF7376899.1"/>
    </source>
</evidence>
<proteinExistence type="predicted"/>
<dbReference type="Gene3D" id="3.30.710.10">
    <property type="entry name" value="Potassium Channel Kv1.1, Chain A"/>
    <property type="match status" value="1"/>
</dbReference>